<evidence type="ECO:0000313" key="6">
    <source>
        <dbReference type="Proteomes" id="UP000018001"/>
    </source>
</evidence>
<dbReference type="InParanoid" id="V5I5G6"/>
<dbReference type="EMBL" id="BAUL01000291">
    <property type="protein sequence ID" value="GAD99310.1"/>
    <property type="molecule type" value="Genomic_DNA"/>
</dbReference>
<evidence type="ECO:0000256" key="3">
    <source>
        <dbReference type="ARBA" id="ARBA00023002"/>
    </source>
</evidence>
<dbReference type="PANTHER" id="PTHR47706">
    <property type="entry name" value="NMRA-LIKE FAMILY PROTEIN"/>
    <property type="match status" value="1"/>
</dbReference>
<dbReference type="PANTHER" id="PTHR47706:SF9">
    <property type="entry name" value="NMRA-LIKE DOMAIN-CONTAINING PROTEIN-RELATED"/>
    <property type="match status" value="1"/>
</dbReference>
<proteinExistence type="inferred from homology"/>
<dbReference type="InterPro" id="IPR051609">
    <property type="entry name" value="NmrA/Isoflavone_reductase-like"/>
</dbReference>
<dbReference type="Pfam" id="PF13460">
    <property type="entry name" value="NAD_binding_10"/>
    <property type="match status" value="1"/>
</dbReference>
<dbReference type="AlphaFoldDB" id="V5I5G6"/>
<dbReference type="InterPro" id="IPR036291">
    <property type="entry name" value="NAD(P)-bd_dom_sf"/>
</dbReference>
<dbReference type="Gene3D" id="3.40.50.720">
    <property type="entry name" value="NAD(P)-binding Rossmann-like Domain"/>
    <property type="match status" value="1"/>
</dbReference>
<dbReference type="GO" id="GO:0016491">
    <property type="term" value="F:oxidoreductase activity"/>
    <property type="evidence" value="ECO:0007669"/>
    <property type="project" value="UniProtKB-KW"/>
</dbReference>
<name>V5I5G6_BYSSN</name>
<evidence type="ECO:0000313" key="5">
    <source>
        <dbReference type="EMBL" id="GAD99310.1"/>
    </source>
</evidence>
<reference evidence="6" key="1">
    <citation type="journal article" date="2014" name="Genome Announc.">
        <title>Draft genome sequence of the formaldehyde-resistant fungus Byssochlamys spectabilis No. 5 (anamorph Paecilomyces variotii No. 5) (NBRC109023).</title>
        <authorList>
            <person name="Oka T."/>
            <person name="Ekino K."/>
            <person name="Fukuda K."/>
            <person name="Nomura Y."/>
        </authorList>
    </citation>
    <scope>NUCLEOTIDE SEQUENCE [LARGE SCALE GENOMIC DNA]</scope>
    <source>
        <strain evidence="6">No. 5 / NBRC 109023</strain>
    </source>
</reference>
<dbReference type="SUPFAM" id="SSF51735">
    <property type="entry name" value="NAD(P)-binding Rossmann-fold domains"/>
    <property type="match status" value="1"/>
</dbReference>
<sequence>MKVGIAGITGKFGRLLTAHLLEKDDVFIQGLCRDPSKVPEEIRSSPKVHLIKGDAFDGTAIRSFVQGCDVVVCCYLGDDKLMIDGQKELIDACDELHVSRYVASDWSLDYTKLELGQLFPKDPMIHIKSYLETKKNVSGVHVLVGAFMEVIFSPYYGLFDPQTNTFKYWGEGDEPMEATTYDDAARFTAEIIVDRNATGVLRFLSVRANVRELAGIFEKVYGKSATLERRGSRDELYKHMHDLRSKNPQEIFSYLPLFYNYYMINGQAHLGPNIDNARYPDVHPLDWEGFMAKWPIEQLPASYNSLRN</sequence>
<organism evidence="5 6">
    <name type="scientific">Byssochlamys spectabilis (strain No. 5 / NBRC 109023)</name>
    <name type="common">Paecilomyces variotii</name>
    <dbReference type="NCBI Taxonomy" id="1356009"/>
    <lineage>
        <taxon>Eukaryota</taxon>
        <taxon>Fungi</taxon>
        <taxon>Dikarya</taxon>
        <taxon>Ascomycota</taxon>
        <taxon>Pezizomycotina</taxon>
        <taxon>Eurotiomycetes</taxon>
        <taxon>Eurotiomycetidae</taxon>
        <taxon>Eurotiales</taxon>
        <taxon>Thermoascaceae</taxon>
        <taxon>Paecilomyces</taxon>
    </lineage>
</organism>
<evidence type="ECO:0000259" key="4">
    <source>
        <dbReference type="Pfam" id="PF13460"/>
    </source>
</evidence>
<feature type="domain" description="NAD(P)-binding" evidence="4">
    <location>
        <begin position="7"/>
        <end position="136"/>
    </location>
</feature>
<dbReference type="eggNOG" id="ENOG502S5YP">
    <property type="taxonomic scope" value="Eukaryota"/>
</dbReference>
<accession>V5I5G6</accession>
<keyword evidence="2" id="KW-0521">NADP</keyword>
<gene>
    <name evidence="5" type="ORF">PVAR5_8022</name>
</gene>
<dbReference type="HOGENOM" id="CLU_079104_1_1_1"/>
<protein>
    <submittedName>
        <fullName evidence="5">NmrA-like family protein</fullName>
    </submittedName>
</protein>
<comment type="caution">
    <text evidence="5">The sequence shown here is derived from an EMBL/GenBank/DDBJ whole genome shotgun (WGS) entry which is preliminary data.</text>
</comment>
<dbReference type="OrthoDB" id="419598at2759"/>
<evidence type="ECO:0000256" key="1">
    <source>
        <dbReference type="ARBA" id="ARBA00005725"/>
    </source>
</evidence>
<keyword evidence="6" id="KW-1185">Reference proteome</keyword>
<dbReference type="Gene3D" id="3.90.25.10">
    <property type="entry name" value="UDP-galactose 4-epimerase, domain 1"/>
    <property type="match status" value="1"/>
</dbReference>
<dbReference type="Proteomes" id="UP000018001">
    <property type="component" value="Unassembled WGS sequence"/>
</dbReference>
<comment type="similarity">
    <text evidence="1">Belongs to the NmrA-type oxidoreductase family. Isoflavone reductase subfamily.</text>
</comment>
<keyword evidence="3" id="KW-0560">Oxidoreductase</keyword>
<evidence type="ECO:0000256" key="2">
    <source>
        <dbReference type="ARBA" id="ARBA00022857"/>
    </source>
</evidence>
<dbReference type="InterPro" id="IPR016040">
    <property type="entry name" value="NAD(P)-bd_dom"/>
</dbReference>